<dbReference type="Proteomes" id="UP000078240">
    <property type="component" value="Unassembled WGS sequence"/>
</dbReference>
<evidence type="ECO:0000313" key="2">
    <source>
        <dbReference type="EMBL" id="OAQ79906.1"/>
    </source>
</evidence>
<proteinExistence type="predicted"/>
<dbReference type="AlphaFoldDB" id="A0A179GPQ2"/>
<reference evidence="2 4" key="1">
    <citation type="submission" date="2016-01" db="EMBL/GenBank/DDBJ databases">
        <title>Biosynthesis of antibiotic leucinostatins and their inhibition on Phytophthora in bio-control Purpureocillium lilacinum.</title>
        <authorList>
            <person name="Wang G."/>
            <person name="Liu Z."/>
            <person name="Lin R."/>
            <person name="Li E."/>
            <person name="Mao Z."/>
            <person name="Ling J."/>
            <person name="Yin W."/>
            <person name="Xie B."/>
        </authorList>
    </citation>
    <scope>NUCLEOTIDE SEQUENCE [LARGE SCALE GENOMIC DNA]</scope>
    <source>
        <strain evidence="2">PLBJ-1</strain>
        <strain evidence="3">PLFJ-1</strain>
    </source>
</reference>
<dbReference type="EMBL" id="LSBH01000004">
    <property type="protein sequence ID" value="OAQ79906.1"/>
    <property type="molecule type" value="Genomic_DNA"/>
</dbReference>
<accession>A0A179GPQ2</accession>
<evidence type="ECO:0000313" key="3">
    <source>
        <dbReference type="EMBL" id="OAQ88694.1"/>
    </source>
</evidence>
<gene>
    <name evidence="2" type="ORF">VFPBJ_05491</name>
    <name evidence="3" type="ORF">VFPFJ_07159</name>
</gene>
<evidence type="ECO:0000313" key="4">
    <source>
        <dbReference type="Proteomes" id="UP000078240"/>
    </source>
</evidence>
<dbReference type="EMBL" id="LSBI01000006">
    <property type="protein sequence ID" value="OAQ88694.1"/>
    <property type="molecule type" value="Genomic_DNA"/>
</dbReference>
<evidence type="ECO:0000256" key="1">
    <source>
        <dbReference type="SAM" id="MobiDB-lite"/>
    </source>
</evidence>
<organism evidence="2 4">
    <name type="scientific">Purpureocillium lilacinum</name>
    <name type="common">Paecilomyces lilacinus</name>
    <dbReference type="NCBI Taxonomy" id="33203"/>
    <lineage>
        <taxon>Eukaryota</taxon>
        <taxon>Fungi</taxon>
        <taxon>Dikarya</taxon>
        <taxon>Ascomycota</taxon>
        <taxon>Pezizomycotina</taxon>
        <taxon>Sordariomycetes</taxon>
        <taxon>Hypocreomycetidae</taxon>
        <taxon>Hypocreales</taxon>
        <taxon>Ophiocordycipitaceae</taxon>
        <taxon>Purpureocillium</taxon>
    </lineage>
</organism>
<dbReference type="Proteomes" id="UP000078340">
    <property type="component" value="Unassembled WGS sequence"/>
</dbReference>
<feature type="compositionally biased region" description="Low complexity" evidence="1">
    <location>
        <begin position="43"/>
        <end position="62"/>
    </location>
</feature>
<comment type="caution">
    <text evidence="2">The sequence shown here is derived from an EMBL/GenBank/DDBJ whole genome shotgun (WGS) entry which is preliminary data.</text>
</comment>
<feature type="region of interest" description="Disordered" evidence="1">
    <location>
        <begin position="38"/>
        <end position="62"/>
    </location>
</feature>
<protein>
    <submittedName>
        <fullName evidence="2">Uncharacterized protein</fullName>
    </submittedName>
</protein>
<name>A0A179GPQ2_PURLI</name>
<sequence>MHKRLPWSRGGACCRRRKRVTGSGWWCGVEARRVSPVHEVSEAHAAATAGGSSRAASSLTLA</sequence>